<dbReference type="Proteomes" id="UP000184389">
    <property type="component" value="Unassembled WGS sequence"/>
</dbReference>
<dbReference type="RefSeq" id="WP_072743260.1">
    <property type="nucleotide sequence ID" value="NZ_FQXR01000003.1"/>
</dbReference>
<protein>
    <submittedName>
        <fullName evidence="2">Uncharacterized protein</fullName>
    </submittedName>
</protein>
<organism evidence="2 3">
    <name type="scientific">Sporanaerobacter acetigenes DSM 13106</name>
    <dbReference type="NCBI Taxonomy" id="1123281"/>
    <lineage>
        <taxon>Bacteria</taxon>
        <taxon>Bacillati</taxon>
        <taxon>Bacillota</taxon>
        <taxon>Tissierellia</taxon>
        <taxon>Tissierellales</taxon>
        <taxon>Sporanaerobacteraceae</taxon>
        <taxon>Sporanaerobacter</taxon>
    </lineage>
</organism>
<evidence type="ECO:0000313" key="3">
    <source>
        <dbReference type="Proteomes" id="UP000184389"/>
    </source>
</evidence>
<dbReference type="EMBL" id="FQXR01000003">
    <property type="protein sequence ID" value="SHH63734.1"/>
    <property type="molecule type" value="Genomic_DNA"/>
</dbReference>
<feature type="signal peptide" evidence="1">
    <location>
        <begin position="1"/>
        <end position="23"/>
    </location>
</feature>
<evidence type="ECO:0000256" key="1">
    <source>
        <dbReference type="SAM" id="SignalP"/>
    </source>
</evidence>
<proteinExistence type="predicted"/>
<dbReference type="OrthoDB" id="3036057at2"/>
<keyword evidence="3" id="KW-1185">Reference proteome</keyword>
<name>A0A1M5UL36_9FIRM</name>
<evidence type="ECO:0000313" key="2">
    <source>
        <dbReference type="EMBL" id="SHH63734.1"/>
    </source>
</evidence>
<dbReference type="AlphaFoldDB" id="A0A1M5UL36"/>
<sequence>MRGKKILLMVLALILTTITAASATNIPNKESPENQPKEALYTLTNDMGHTIEVYNGIVYEDEELDTKKEERIKYILRNKQTGQFVNVYTGTVDTEEVKDNFEVIIPSAPSKPTEIKWEEYTSDWSGTVNFTYTKYAFPSGDFIAWADQPFSVVLYDYKYDTSFPRVYARHTNGRYEVETGGGDFTYYCTLSNTNKGVPMTNAIYKSIPYCWHNN</sequence>
<gene>
    <name evidence="2" type="ORF">SAMN02745180_00687</name>
</gene>
<accession>A0A1M5UL36</accession>
<feature type="chain" id="PRO_5012951642" evidence="1">
    <location>
        <begin position="24"/>
        <end position="214"/>
    </location>
</feature>
<reference evidence="2 3" key="1">
    <citation type="submission" date="2016-11" db="EMBL/GenBank/DDBJ databases">
        <authorList>
            <person name="Jaros S."/>
            <person name="Januszkiewicz K."/>
            <person name="Wedrychowicz H."/>
        </authorList>
    </citation>
    <scope>NUCLEOTIDE SEQUENCE [LARGE SCALE GENOMIC DNA]</scope>
    <source>
        <strain evidence="2 3">DSM 13106</strain>
    </source>
</reference>
<keyword evidence="1" id="KW-0732">Signal</keyword>